<sequence length="106" mass="12152">MFTLYFHDKAETELIALPVSIKAKVIKLLAKLEANPLLLREPDTKPLGGGLFEFRTEGSDIARGLWVYQSQKRIFVLRIFIKKTPKTPPGETELAIRRLEEMLNEI</sequence>
<evidence type="ECO:0000313" key="2">
    <source>
        <dbReference type="Proteomes" id="UP000295530"/>
    </source>
</evidence>
<dbReference type="InterPro" id="IPR035093">
    <property type="entry name" value="RelE/ParE_toxin_dom_sf"/>
</dbReference>
<dbReference type="OrthoDB" id="3233388at2"/>
<accession>A0A4R6E0K2</accession>
<dbReference type="Pfam" id="PF05973">
    <property type="entry name" value="Gp49"/>
    <property type="match status" value="1"/>
</dbReference>
<gene>
    <name evidence="1" type="ORF">EC847_12131</name>
</gene>
<dbReference type="AlphaFoldDB" id="A0A4R6E0K2"/>
<dbReference type="EMBL" id="SNVX01000021">
    <property type="protein sequence ID" value="TDN50288.1"/>
    <property type="molecule type" value="Genomic_DNA"/>
</dbReference>
<dbReference type="SUPFAM" id="SSF143011">
    <property type="entry name" value="RelE-like"/>
    <property type="match status" value="1"/>
</dbReference>
<name>A0A4R6E0K2_SCAGO</name>
<proteinExistence type="predicted"/>
<comment type="caution">
    <text evidence="1">The sequence shown here is derived from an EMBL/GenBank/DDBJ whole genome shotgun (WGS) entry which is preliminary data.</text>
</comment>
<keyword evidence="2" id="KW-1185">Reference proteome</keyword>
<organism evidence="1 2">
    <name type="scientific">Scandinavium goeteborgense</name>
    <dbReference type="NCBI Taxonomy" id="1851514"/>
    <lineage>
        <taxon>Bacteria</taxon>
        <taxon>Pseudomonadati</taxon>
        <taxon>Pseudomonadota</taxon>
        <taxon>Gammaproteobacteria</taxon>
        <taxon>Enterobacterales</taxon>
        <taxon>Enterobacteriaceae</taxon>
        <taxon>Scandinavium</taxon>
    </lineage>
</organism>
<reference evidence="1 2" key="1">
    <citation type="submission" date="2019-03" db="EMBL/GenBank/DDBJ databases">
        <title>Genomic analyses of the natural microbiome of Caenorhabditis elegans.</title>
        <authorList>
            <person name="Samuel B."/>
        </authorList>
    </citation>
    <scope>NUCLEOTIDE SEQUENCE [LARGE SCALE GENOMIC DNA]</scope>
    <source>
        <strain evidence="1 2">BIGb0156</strain>
    </source>
</reference>
<dbReference type="InterPro" id="IPR009241">
    <property type="entry name" value="HigB-like"/>
</dbReference>
<protein>
    <submittedName>
        <fullName evidence="1">Phage-related protein</fullName>
    </submittedName>
</protein>
<evidence type="ECO:0000313" key="1">
    <source>
        <dbReference type="EMBL" id="TDN50288.1"/>
    </source>
</evidence>
<dbReference type="Proteomes" id="UP000295530">
    <property type="component" value="Unassembled WGS sequence"/>
</dbReference>
<dbReference type="RefSeq" id="WP_133462218.1">
    <property type="nucleotide sequence ID" value="NZ_SNVX01000021.1"/>
</dbReference>